<dbReference type="EMBL" id="KB932835">
    <property type="protein sequence ID" value="EOO03329.1"/>
    <property type="molecule type" value="Genomic_DNA"/>
</dbReference>
<accession>R8BVK2</accession>
<dbReference type="AlphaFoldDB" id="R8BVK2"/>
<evidence type="ECO:0000313" key="1">
    <source>
        <dbReference type="EMBL" id="EOO03329.1"/>
    </source>
</evidence>
<reference evidence="2" key="1">
    <citation type="journal article" date="2013" name="Genome Announc.">
        <title>Draft genome sequence of the ascomycete Phaeoacremonium aleophilum strain UCR-PA7, a causal agent of the esca disease complex in grapevines.</title>
        <authorList>
            <person name="Blanco-Ulate B."/>
            <person name="Rolshausen P."/>
            <person name="Cantu D."/>
        </authorList>
    </citation>
    <scope>NUCLEOTIDE SEQUENCE [LARGE SCALE GENOMIC DNA]</scope>
    <source>
        <strain evidence="2">UCR-PA7</strain>
    </source>
</reference>
<keyword evidence="2" id="KW-1185">Reference proteome</keyword>
<dbReference type="Proteomes" id="UP000014074">
    <property type="component" value="Unassembled WGS sequence"/>
</dbReference>
<dbReference type="KEGG" id="tmn:UCRPA7_1210"/>
<gene>
    <name evidence="1" type="ORF">UCRPA7_1210</name>
</gene>
<evidence type="ECO:0000313" key="2">
    <source>
        <dbReference type="Proteomes" id="UP000014074"/>
    </source>
</evidence>
<dbReference type="InterPro" id="IPR043472">
    <property type="entry name" value="Macro_dom-like"/>
</dbReference>
<dbReference type="GeneID" id="19321339"/>
<proteinExistence type="predicted"/>
<name>R8BVK2_PHAM7</name>
<dbReference type="OrthoDB" id="2155246at2759"/>
<dbReference type="Gene3D" id="3.40.220.10">
    <property type="entry name" value="Leucine Aminopeptidase, subunit E, domain 1"/>
    <property type="match status" value="1"/>
</dbReference>
<dbReference type="eggNOG" id="ENOG502S60W">
    <property type="taxonomic scope" value="Eukaryota"/>
</dbReference>
<dbReference type="RefSeq" id="XP_007911987.1">
    <property type="nucleotide sequence ID" value="XM_007913796.1"/>
</dbReference>
<sequence>MWGAGIAAELATIFPAACEVYKTFCNDAKADESERWPPRSLAGQCLIIPPQESDVAAGAPRVSIVCVFTSYGYGRANPAKGKPGKDTAATILRQTRTSLAELRRQLDELKGKQRSKEEPMIIYSPRFNSGAFKVPWTQTEAVIKEKFEGWQGKWIVLEPPS</sequence>
<dbReference type="SUPFAM" id="SSF52949">
    <property type="entry name" value="Macro domain-like"/>
    <property type="match status" value="1"/>
</dbReference>
<protein>
    <submittedName>
        <fullName evidence="1">Putative adp-ribose 1-phosphate phosphatase protein</fullName>
    </submittedName>
</protein>
<organism evidence="1 2">
    <name type="scientific">Phaeoacremonium minimum (strain UCR-PA7)</name>
    <name type="common">Esca disease fungus</name>
    <name type="synonym">Togninia minima</name>
    <dbReference type="NCBI Taxonomy" id="1286976"/>
    <lineage>
        <taxon>Eukaryota</taxon>
        <taxon>Fungi</taxon>
        <taxon>Dikarya</taxon>
        <taxon>Ascomycota</taxon>
        <taxon>Pezizomycotina</taxon>
        <taxon>Sordariomycetes</taxon>
        <taxon>Sordariomycetidae</taxon>
        <taxon>Togniniales</taxon>
        <taxon>Togniniaceae</taxon>
        <taxon>Phaeoacremonium</taxon>
    </lineage>
</organism>
<dbReference type="HOGENOM" id="CLU_054419_1_0_1"/>